<evidence type="ECO:0000256" key="1">
    <source>
        <dbReference type="SAM" id="MobiDB-lite"/>
    </source>
</evidence>
<evidence type="ECO:0000313" key="5">
    <source>
        <dbReference type="Proteomes" id="UP000325113"/>
    </source>
</evidence>
<gene>
    <name evidence="2" type="ORF">FNF28_06333</name>
    <name evidence="3" type="ORF">FNF31_02838</name>
</gene>
<feature type="region of interest" description="Disordered" evidence="1">
    <location>
        <begin position="1"/>
        <end position="21"/>
    </location>
</feature>
<feature type="compositionally biased region" description="Low complexity" evidence="1">
    <location>
        <begin position="37"/>
        <end position="57"/>
    </location>
</feature>
<evidence type="ECO:0000313" key="2">
    <source>
        <dbReference type="EMBL" id="KAA0158214.1"/>
    </source>
</evidence>
<dbReference type="AlphaFoldDB" id="A0A5A8DFP1"/>
<evidence type="ECO:0000313" key="3">
    <source>
        <dbReference type="EMBL" id="KAA0163444.1"/>
    </source>
</evidence>
<proteinExistence type="predicted"/>
<dbReference type="EMBL" id="VLTL01000156">
    <property type="protein sequence ID" value="KAA0158214.1"/>
    <property type="molecule type" value="Genomic_DNA"/>
</dbReference>
<name>A0A5A8DFP1_CAFRO</name>
<feature type="compositionally biased region" description="Low complexity" evidence="1">
    <location>
        <begin position="1"/>
        <end position="20"/>
    </location>
</feature>
<dbReference type="Proteomes" id="UP000324907">
    <property type="component" value="Unassembled WGS sequence"/>
</dbReference>
<feature type="region of interest" description="Disordered" evidence="1">
    <location>
        <begin position="37"/>
        <end position="62"/>
    </location>
</feature>
<evidence type="ECO:0008006" key="6">
    <source>
        <dbReference type="Google" id="ProtNLM"/>
    </source>
</evidence>
<evidence type="ECO:0000313" key="4">
    <source>
        <dbReference type="Proteomes" id="UP000324907"/>
    </source>
</evidence>
<accession>A0A5A8DFP1</accession>
<comment type="caution">
    <text evidence="3">The sequence shown here is derived from an EMBL/GenBank/DDBJ whole genome shotgun (WGS) entry which is preliminary data.</text>
</comment>
<reference evidence="4 5" key="1">
    <citation type="submission" date="2019-07" db="EMBL/GenBank/DDBJ databases">
        <title>Genomes of Cafeteria roenbergensis.</title>
        <authorList>
            <person name="Fischer M.G."/>
            <person name="Hackl T."/>
            <person name="Roman M."/>
        </authorList>
    </citation>
    <scope>NUCLEOTIDE SEQUENCE [LARGE SCALE GENOMIC DNA]</scope>
    <source>
        <strain evidence="3 5">Cflag</strain>
        <strain evidence="2 4">RCC970-E3</strain>
    </source>
</reference>
<organism evidence="3 5">
    <name type="scientific">Cafeteria roenbergensis</name>
    <name type="common">Marine flagellate</name>
    <dbReference type="NCBI Taxonomy" id="33653"/>
    <lineage>
        <taxon>Eukaryota</taxon>
        <taxon>Sar</taxon>
        <taxon>Stramenopiles</taxon>
        <taxon>Bigyra</taxon>
        <taxon>Opalozoa</taxon>
        <taxon>Bicosoecida</taxon>
        <taxon>Cafeteriaceae</taxon>
        <taxon>Cafeteria</taxon>
    </lineage>
</organism>
<dbReference type="EMBL" id="VLTM01000022">
    <property type="protein sequence ID" value="KAA0163444.1"/>
    <property type="molecule type" value="Genomic_DNA"/>
</dbReference>
<dbReference type="Proteomes" id="UP000325113">
    <property type="component" value="Unassembled WGS sequence"/>
</dbReference>
<sequence>MGSALPQAGGPGQAAAAASGTRDRAFLRQSAFKQAALGPDAGSDSAAAAGDSSTGAAKPAKDNWSVQSVNQCIHQSAKKGVTSKVLVGCAVQLGALFAMSRSGEHRFAASLQPTQEQALEVAKSGPCQQLGSSSVSMLFGCMVKAQMSHSVAEVTGGVKKGVAATAQGLNGVLSAGTSALSNAGSVLLGGKASASGAPAEAAPRSLAEPELGDLLRARGEGDAVGASGEAAELLGRAEVAAEGIAGSLAKSLNGSPDGGSAAKAKGPARFLALGHEVAVQVSKAADSIERWAEGKPPAGA</sequence>
<protein>
    <recommendedName>
        <fullName evidence="6">Senescence domain-containing protein</fullName>
    </recommendedName>
</protein>